<evidence type="ECO:0000313" key="1">
    <source>
        <dbReference type="EMBL" id="GME44843.1"/>
    </source>
</evidence>
<sequence>MARPLRVDGARLNAALHQTCDTWGALAAPSIGMRRLALGREDKAVRDWLVAECKSLGCAVRVDQMGNVFAVRPGSAAAAAEKPIAMGSHLDTQPSGGRYDGILGVHAALEVLRTLHDNGVRTHCPLAVVDWTNEEGARFPGAMMASGVWSGQSSAALDECHAVTDSDGVSVRAALREIGYLGDTPCDCRQNALRAHFELHIEQGPLLERAGRSVGVVTAVQGMKWFRVRVGGVEGHSGTTPMADRSDALVTASRLIASVRDAARETGLGVATVGVIQSDTSSQATIPPGVEFIIDVRCSTDQMVDDLCADIFKRFDNIVSEEANSTAYLVQRTWGLSESKFHPDCIAAVREAAVKEVGEEQVMEMKSKAGHDSAWTSRVVPTTMIFVPSRDGISHNPNEYTSPEHCSLGAQVLLDAVLAYDKLVANADR</sequence>
<comment type="caution">
    <text evidence="1">The sequence shown here is derived from an EMBL/GenBank/DDBJ whole genome shotgun (WGS) entry which is preliminary data.</text>
</comment>
<gene>
    <name evidence="1" type="primary">g6590</name>
    <name evidence="1" type="ORF">NpPPO83_00006590</name>
</gene>
<protein>
    <submittedName>
        <fullName evidence="1">Amidase</fullName>
    </submittedName>
</protein>
<evidence type="ECO:0000313" key="2">
    <source>
        <dbReference type="Proteomes" id="UP001165186"/>
    </source>
</evidence>
<keyword evidence="2" id="KW-1185">Reference proteome</keyword>
<name>A0ACB5SJU3_9PEZI</name>
<organism evidence="1 2">
    <name type="scientific">Neofusicoccum parvum</name>
    <dbReference type="NCBI Taxonomy" id="310453"/>
    <lineage>
        <taxon>Eukaryota</taxon>
        <taxon>Fungi</taxon>
        <taxon>Dikarya</taxon>
        <taxon>Ascomycota</taxon>
        <taxon>Pezizomycotina</taxon>
        <taxon>Dothideomycetes</taxon>
        <taxon>Dothideomycetes incertae sedis</taxon>
        <taxon>Botryosphaeriales</taxon>
        <taxon>Botryosphaeriaceae</taxon>
        <taxon>Neofusicoccum</taxon>
    </lineage>
</organism>
<reference evidence="1" key="1">
    <citation type="submission" date="2024-09" db="EMBL/GenBank/DDBJ databases">
        <title>Draft Genome Sequences of Neofusicoccum parvum.</title>
        <authorList>
            <person name="Ashida A."/>
            <person name="Camagna M."/>
            <person name="Tanaka A."/>
            <person name="Takemoto D."/>
        </authorList>
    </citation>
    <scope>NUCLEOTIDE SEQUENCE</scope>
    <source>
        <strain evidence="1">PPO83</strain>
    </source>
</reference>
<dbReference type="EMBL" id="BSXG01000116">
    <property type="protein sequence ID" value="GME44843.1"/>
    <property type="molecule type" value="Genomic_DNA"/>
</dbReference>
<accession>A0ACB5SJU3</accession>
<dbReference type="Proteomes" id="UP001165186">
    <property type="component" value="Unassembled WGS sequence"/>
</dbReference>
<proteinExistence type="predicted"/>